<dbReference type="EMBL" id="CP041666">
    <property type="protein sequence ID" value="QDP41863.1"/>
    <property type="molecule type" value="Genomic_DNA"/>
</dbReference>
<evidence type="ECO:0000313" key="2">
    <source>
        <dbReference type="EMBL" id="QDP41863.1"/>
    </source>
</evidence>
<dbReference type="AlphaFoldDB" id="A0A516KKD4"/>
<feature type="transmembrane region" description="Helical" evidence="1">
    <location>
        <begin position="58"/>
        <end position="80"/>
    </location>
</feature>
<reference evidence="2 3" key="1">
    <citation type="submission" date="2019-07" db="EMBL/GenBank/DDBJ databases">
        <authorList>
            <person name="Li J."/>
        </authorList>
    </citation>
    <scope>NUCLEOTIDE SEQUENCE [LARGE SCALE GENOMIC DNA]</scope>
    <source>
        <strain evidence="2 3">TKL69</strain>
    </source>
</reference>
<organism evidence="2 3">
    <name type="scientific">Radiobacillus deserti</name>
    <dbReference type="NCBI Taxonomy" id="2594883"/>
    <lineage>
        <taxon>Bacteria</taxon>
        <taxon>Bacillati</taxon>
        <taxon>Bacillota</taxon>
        <taxon>Bacilli</taxon>
        <taxon>Bacillales</taxon>
        <taxon>Bacillaceae</taxon>
        <taxon>Radiobacillus</taxon>
    </lineage>
</organism>
<evidence type="ECO:0000256" key="1">
    <source>
        <dbReference type="SAM" id="Phobius"/>
    </source>
</evidence>
<keyword evidence="1" id="KW-0472">Membrane</keyword>
<dbReference type="Proteomes" id="UP000315215">
    <property type="component" value="Chromosome"/>
</dbReference>
<accession>A0A516KKD4</accession>
<keyword evidence="1" id="KW-1133">Transmembrane helix</keyword>
<name>A0A516KKD4_9BACI</name>
<feature type="transmembrane region" description="Helical" evidence="1">
    <location>
        <begin position="145"/>
        <end position="166"/>
    </location>
</feature>
<protein>
    <submittedName>
        <fullName evidence="2">Uncharacterized protein</fullName>
    </submittedName>
</protein>
<gene>
    <name evidence="2" type="ORF">FN924_17800</name>
</gene>
<feature type="transmembrane region" description="Helical" evidence="1">
    <location>
        <begin position="121"/>
        <end position="139"/>
    </location>
</feature>
<dbReference type="RefSeq" id="WP_143896826.1">
    <property type="nucleotide sequence ID" value="NZ_CP041666.1"/>
</dbReference>
<dbReference type="InterPro" id="IPR048147">
    <property type="entry name" value="CBO0543-like"/>
</dbReference>
<proteinExistence type="predicted"/>
<keyword evidence="3" id="KW-1185">Reference proteome</keyword>
<feature type="transmembrane region" description="Helical" evidence="1">
    <location>
        <begin position="27"/>
        <end position="46"/>
    </location>
</feature>
<dbReference type="KEGG" id="aqt:FN924_17800"/>
<sequence length="167" mass="20409">MNIHVIIIISIISFSIFYGKWNRWKDFYPTMYYFSFFNLFYQYISYSIDKVWELKKPIFSLFITDVSYTFLAYPCLMVMFLGNYPSVTRHKFLFYLKYIVLSIGLEWVCNKYGYIQYYNGWSVWWTAFFYSTMYPMIRLHFKKPILALFISGLIIAFYLTIFDFSIL</sequence>
<keyword evidence="1" id="KW-0812">Transmembrane</keyword>
<feature type="transmembrane region" description="Helical" evidence="1">
    <location>
        <begin position="5"/>
        <end position="21"/>
    </location>
</feature>
<evidence type="ECO:0000313" key="3">
    <source>
        <dbReference type="Proteomes" id="UP000315215"/>
    </source>
</evidence>
<feature type="transmembrane region" description="Helical" evidence="1">
    <location>
        <begin position="92"/>
        <end position="109"/>
    </location>
</feature>
<dbReference type="NCBIfam" id="NF041644">
    <property type="entry name" value="CBO0543_fam"/>
    <property type="match status" value="1"/>
</dbReference>